<accession>A0AA39GW46</accession>
<organism evidence="2 3">
    <name type="scientific">Steinernema hermaphroditum</name>
    <dbReference type="NCBI Taxonomy" id="289476"/>
    <lineage>
        <taxon>Eukaryota</taxon>
        <taxon>Metazoa</taxon>
        <taxon>Ecdysozoa</taxon>
        <taxon>Nematoda</taxon>
        <taxon>Chromadorea</taxon>
        <taxon>Rhabditida</taxon>
        <taxon>Tylenchina</taxon>
        <taxon>Panagrolaimomorpha</taxon>
        <taxon>Strongyloidoidea</taxon>
        <taxon>Steinernematidae</taxon>
        <taxon>Steinernema</taxon>
    </lineage>
</organism>
<comment type="caution">
    <text evidence="2">The sequence shown here is derived from an EMBL/GenBank/DDBJ whole genome shotgun (WGS) entry which is preliminary data.</text>
</comment>
<evidence type="ECO:0000313" key="2">
    <source>
        <dbReference type="EMBL" id="KAK0394226.1"/>
    </source>
</evidence>
<feature type="region of interest" description="Disordered" evidence="1">
    <location>
        <begin position="21"/>
        <end position="44"/>
    </location>
</feature>
<gene>
    <name evidence="2" type="ORF">QR680_000634</name>
</gene>
<evidence type="ECO:0000256" key="1">
    <source>
        <dbReference type="SAM" id="MobiDB-lite"/>
    </source>
</evidence>
<dbReference type="Proteomes" id="UP001175271">
    <property type="component" value="Unassembled WGS sequence"/>
</dbReference>
<name>A0AA39GW46_9BILA</name>
<reference evidence="2" key="1">
    <citation type="submission" date="2023-06" db="EMBL/GenBank/DDBJ databases">
        <title>Genomic analysis of the entomopathogenic nematode Steinernema hermaphroditum.</title>
        <authorList>
            <person name="Schwarz E.M."/>
            <person name="Heppert J.K."/>
            <person name="Baniya A."/>
            <person name="Schwartz H.T."/>
            <person name="Tan C.-H."/>
            <person name="Antoshechkin I."/>
            <person name="Sternberg P.W."/>
            <person name="Goodrich-Blair H."/>
            <person name="Dillman A.R."/>
        </authorList>
    </citation>
    <scope>NUCLEOTIDE SEQUENCE</scope>
    <source>
        <strain evidence="2">PS9179</strain>
        <tissue evidence="2">Whole animal</tissue>
    </source>
</reference>
<protein>
    <submittedName>
        <fullName evidence="2">Uncharacterized protein</fullName>
    </submittedName>
</protein>
<sequence length="657" mass="75745">MAFDSSDDEFLIPDLAKEKKSPVKRTQSSDEECYLIPKDDGKTESADASSVYLLKQSSDVSGPQVSLVIVEKPSLVQNTQVLSLDEVISEIFNFIIPGRSSKLITAGKKGAFMFNSTVLYELRQDDPHYLSSLVKRFEPLRKMFLCLWDFGQRTDLIKTVEAFQAALLDLLTVTIEELDEMKQKVKFNGFSSVVVTLQKYHHRLLFPYKLCSQFQNAYYFDDYSLDILHENVLKEAKTAFTLTDDEVLKSFIFRVSDDFLRIVLSYIDWLFETQRMSKISDRESKDSVHHSHTTWNYKTFSTLVSFPILWSSDLRQSLVKASRAMDALRKRRILDRRESLTPFSNFFRHRLNEAGLCDQILEGDEIKQVLEKSAADCAYQYDNRLLQVILRHDDLKMILEEYREIVTFSAVPEYFLATLKLSRNKVVLDKKLREILQLHGFPPERAKRWHVDVPDNGDLAQIRPQLNSPVDGILPDCFWHTTNMSLSLLFTVYYAHLQLIEVLQHKTYNDQSYDASIRRNKLRLAAFLNMRLCSALFDCLSNYISTVTKAYTEEMIASETVSEVMALVKQLDAHMRVIFLTDTDSRKLFHATVKAMCSTAKKLHHYASSDNGLPDENTLESVLKVLARCRETFIGFSKLDHPVYESLAARISGKRSL</sequence>
<dbReference type="AlphaFoldDB" id="A0AA39GW46"/>
<proteinExistence type="predicted"/>
<keyword evidence="3" id="KW-1185">Reference proteome</keyword>
<dbReference type="EMBL" id="JAUCMV010000005">
    <property type="protein sequence ID" value="KAK0394226.1"/>
    <property type="molecule type" value="Genomic_DNA"/>
</dbReference>
<evidence type="ECO:0000313" key="3">
    <source>
        <dbReference type="Proteomes" id="UP001175271"/>
    </source>
</evidence>